<name>X1EKR1_9ZZZZ</name>
<proteinExistence type="predicted"/>
<dbReference type="EMBL" id="BARU01010453">
    <property type="protein sequence ID" value="GAH33167.1"/>
    <property type="molecule type" value="Genomic_DNA"/>
</dbReference>
<evidence type="ECO:0000313" key="1">
    <source>
        <dbReference type="EMBL" id="GAH33167.1"/>
    </source>
</evidence>
<accession>X1EKR1</accession>
<sequence length="127" mass="13810">MAVIDIGNEVIDRDSYIDYGKTLIDGTNPANASGRLTSVSIYARVEMLYTNVAIFYRPDPTGYPNNFTARDSHYVGTVAAGEQSFEVELEVEAGDFIGVYFVGGGQIECDVAGGTFWNRASDETNCD</sequence>
<reference evidence="1" key="1">
    <citation type="journal article" date="2014" name="Front. Microbiol.">
        <title>High frequency of phylogenetically diverse reductive dehalogenase-homologous genes in deep subseafloor sedimentary metagenomes.</title>
        <authorList>
            <person name="Kawai M."/>
            <person name="Futagami T."/>
            <person name="Toyoda A."/>
            <person name="Takaki Y."/>
            <person name="Nishi S."/>
            <person name="Hori S."/>
            <person name="Arai W."/>
            <person name="Tsubouchi T."/>
            <person name="Morono Y."/>
            <person name="Uchiyama I."/>
            <person name="Ito T."/>
            <person name="Fujiyama A."/>
            <person name="Inagaki F."/>
            <person name="Takami H."/>
        </authorList>
    </citation>
    <scope>NUCLEOTIDE SEQUENCE</scope>
    <source>
        <strain evidence="1">Expedition CK06-06</strain>
    </source>
</reference>
<organism evidence="1">
    <name type="scientific">marine sediment metagenome</name>
    <dbReference type="NCBI Taxonomy" id="412755"/>
    <lineage>
        <taxon>unclassified sequences</taxon>
        <taxon>metagenomes</taxon>
        <taxon>ecological metagenomes</taxon>
    </lineage>
</organism>
<dbReference type="AlphaFoldDB" id="X1EKR1"/>
<comment type="caution">
    <text evidence="1">The sequence shown here is derived from an EMBL/GenBank/DDBJ whole genome shotgun (WGS) entry which is preliminary data.</text>
</comment>
<gene>
    <name evidence="1" type="ORF">S03H2_19931</name>
</gene>
<feature type="non-terminal residue" evidence="1">
    <location>
        <position position="127"/>
    </location>
</feature>
<protein>
    <submittedName>
        <fullName evidence="1">Uncharacterized protein</fullName>
    </submittedName>
</protein>